<evidence type="ECO:0000313" key="1">
    <source>
        <dbReference type="EMBL" id="PKK76680.1"/>
    </source>
</evidence>
<dbReference type="Gene3D" id="1.10.357.40">
    <property type="entry name" value="YbiA-like"/>
    <property type="match status" value="1"/>
</dbReference>
<dbReference type="SUPFAM" id="SSF143990">
    <property type="entry name" value="YbiA-like"/>
    <property type="match status" value="1"/>
</dbReference>
<reference evidence="1 2" key="1">
    <citation type="submission" date="2016-04" db="EMBL/GenBank/DDBJ databases">
        <title>Genome analyses suggest a sexual origin of heterokaryosis in a supposedly ancient asexual fungus.</title>
        <authorList>
            <person name="Ropars J."/>
            <person name="Sedzielewska K."/>
            <person name="Noel J."/>
            <person name="Charron P."/>
            <person name="Farinelli L."/>
            <person name="Marton T."/>
            <person name="Kruger M."/>
            <person name="Pelin A."/>
            <person name="Brachmann A."/>
            <person name="Corradi N."/>
        </authorList>
    </citation>
    <scope>NUCLEOTIDE SEQUENCE [LARGE SCALE GENOMIC DNA]</scope>
    <source>
        <strain evidence="1 2">C2</strain>
    </source>
</reference>
<comment type="caution">
    <text evidence="1">The sequence shown here is derived from an EMBL/GenBank/DDBJ whole genome shotgun (WGS) entry which is preliminary data.</text>
</comment>
<dbReference type="VEuPathDB" id="FungiDB:RhiirA1_533895"/>
<name>A0A2N1NS16_9GLOM</name>
<accession>A0A2N1NS16</accession>
<evidence type="ECO:0000313" key="2">
    <source>
        <dbReference type="Proteomes" id="UP000233469"/>
    </source>
</evidence>
<dbReference type="VEuPathDB" id="FungiDB:FUN_015547"/>
<sequence length="72" mass="8639">MRIDDKIWPNVKHYFHIMKSETEKASLMEINSHDRNILLENILRKALYNKFSQHSRLKHILLSTRIASICFT</sequence>
<dbReference type="AlphaFoldDB" id="A0A2N1NS16"/>
<organism evidence="1 2">
    <name type="scientific">Rhizophagus irregularis</name>
    <dbReference type="NCBI Taxonomy" id="588596"/>
    <lineage>
        <taxon>Eukaryota</taxon>
        <taxon>Fungi</taxon>
        <taxon>Fungi incertae sedis</taxon>
        <taxon>Mucoromycota</taxon>
        <taxon>Glomeromycotina</taxon>
        <taxon>Glomeromycetes</taxon>
        <taxon>Glomerales</taxon>
        <taxon>Glomeraceae</taxon>
        <taxon>Rhizophagus</taxon>
    </lineage>
</organism>
<dbReference type="Proteomes" id="UP000233469">
    <property type="component" value="Unassembled WGS sequence"/>
</dbReference>
<dbReference type="VEuPathDB" id="FungiDB:RhiirFUN_011404"/>
<protein>
    <submittedName>
        <fullName evidence="1">Uncharacterized protein</fullName>
    </submittedName>
</protein>
<feature type="non-terminal residue" evidence="1">
    <location>
        <position position="72"/>
    </location>
</feature>
<dbReference type="EMBL" id="LLXL01000170">
    <property type="protein sequence ID" value="PKK76680.1"/>
    <property type="molecule type" value="Genomic_DNA"/>
</dbReference>
<reference evidence="1 2" key="2">
    <citation type="submission" date="2017-10" db="EMBL/GenBank/DDBJ databases">
        <title>Extensive intraspecific genome diversity in a model arbuscular mycorrhizal fungus.</title>
        <authorList>
            <person name="Chen E.C.H."/>
            <person name="Morin E."/>
            <person name="Baudet D."/>
            <person name="Noel J."/>
            <person name="Ndikumana S."/>
            <person name="Charron P."/>
            <person name="St-Onge C."/>
            <person name="Giorgi J."/>
            <person name="Grigoriev I.V."/>
            <person name="Roux C."/>
            <person name="Martin F.M."/>
            <person name="Corradi N."/>
        </authorList>
    </citation>
    <scope>NUCLEOTIDE SEQUENCE [LARGE SCALE GENOMIC DNA]</scope>
    <source>
        <strain evidence="1 2">C2</strain>
    </source>
</reference>
<dbReference type="InterPro" id="IPR037238">
    <property type="entry name" value="YbiA-like_sf"/>
</dbReference>
<gene>
    <name evidence="1" type="ORF">RhiirC2_733624</name>
</gene>
<proteinExistence type="predicted"/>